<dbReference type="Gene3D" id="3.30.300.180">
    <property type="match status" value="1"/>
</dbReference>
<dbReference type="CDD" id="cd18137">
    <property type="entry name" value="HLD_clamp_pol_III_gamma_tau"/>
    <property type="match status" value="1"/>
</dbReference>
<dbReference type="InterPro" id="IPR045085">
    <property type="entry name" value="HLD_clamp_pol_III_gamma_tau"/>
</dbReference>
<evidence type="ECO:0000256" key="6">
    <source>
        <dbReference type="ARBA" id="ARBA00022840"/>
    </source>
</evidence>
<evidence type="ECO:0000256" key="9">
    <source>
        <dbReference type="SAM" id="Coils"/>
    </source>
</evidence>
<dbReference type="SUPFAM" id="SSF52540">
    <property type="entry name" value="P-loop containing nucleoside triphosphate hydrolases"/>
    <property type="match status" value="1"/>
</dbReference>
<dbReference type="AlphaFoldDB" id="A0AAU7VLZ9"/>
<dbReference type="SMART" id="SM00382">
    <property type="entry name" value="AAA"/>
    <property type="match status" value="1"/>
</dbReference>
<dbReference type="GO" id="GO:0006261">
    <property type="term" value="P:DNA-templated DNA replication"/>
    <property type="evidence" value="ECO:0007669"/>
    <property type="project" value="TreeGrafter"/>
</dbReference>
<comment type="catalytic activity">
    <reaction evidence="8">
        <text>DNA(n) + a 2'-deoxyribonucleoside 5'-triphosphate = DNA(n+1) + diphosphate</text>
        <dbReference type="Rhea" id="RHEA:22508"/>
        <dbReference type="Rhea" id="RHEA-COMP:17339"/>
        <dbReference type="Rhea" id="RHEA-COMP:17340"/>
        <dbReference type="ChEBI" id="CHEBI:33019"/>
        <dbReference type="ChEBI" id="CHEBI:61560"/>
        <dbReference type="ChEBI" id="CHEBI:173112"/>
        <dbReference type="EC" id="2.7.7.7"/>
    </reaction>
</comment>
<reference evidence="11" key="1">
    <citation type="journal article" date="2013" name="Extremophiles">
        <title>Proteinivorax tanatarense gen. nov., sp. nov., an anaerobic, haloalkaliphilic, proteolytic bacterium isolated from a decaying algal bloom, and proposal of Proteinivoraceae fam. nov.</title>
        <authorList>
            <person name="Kevbrin V."/>
            <person name="Boltyanskaya Y."/>
            <person name="Zhilina T."/>
            <person name="Kolganova T."/>
            <person name="Lavrentjeva E."/>
            <person name="Kuznetsov B."/>
        </authorList>
    </citation>
    <scope>NUCLEOTIDE SEQUENCE</scope>
    <source>
        <strain evidence="11">Z-910T</strain>
    </source>
</reference>
<keyword evidence="5" id="KW-0862">Zinc</keyword>
<evidence type="ECO:0000256" key="5">
    <source>
        <dbReference type="ARBA" id="ARBA00022833"/>
    </source>
</evidence>
<dbReference type="InterPro" id="IPR012763">
    <property type="entry name" value="DNA_pol_III_sug/sutau_N"/>
</dbReference>
<keyword evidence="7" id="KW-0239">DNA-directed DNA polymerase</keyword>
<dbReference type="InterPro" id="IPR001270">
    <property type="entry name" value="ClpA/B"/>
</dbReference>
<dbReference type="GO" id="GO:0005524">
    <property type="term" value="F:ATP binding"/>
    <property type="evidence" value="ECO:0007669"/>
    <property type="project" value="UniProtKB-KW"/>
</dbReference>
<dbReference type="RefSeq" id="WP_350343693.1">
    <property type="nucleotide sequence ID" value="NZ_CP158367.1"/>
</dbReference>
<evidence type="ECO:0000256" key="3">
    <source>
        <dbReference type="ARBA" id="ARBA00022723"/>
    </source>
</evidence>
<dbReference type="FunFam" id="3.40.50.300:FF:000014">
    <property type="entry name" value="DNA polymerase III subunit gamma/tau"/>
    <property type="match status" value="1"/>
</dbReference>
<dbReference type="InterPro" id="IPR003593">
    <property type="entry name" value="AAA+_ATPase"/>
</dbReference>
<dbReference type="PRINTS" id="PR00300">
    <property type="entry name" value="CLPPROTEASEA"/>
</dbReference>
<keyword evidence="3" id="KW-0479">Metal-binding</keyword>
<dbReference type="Pfam" id="PF20964">
    <property type="entry name" value="DnaX_C"/>
    <property type="match status" value="1"/>
</dbReference>
<dbReference type="Gene3D" id="1.10.8.60">
    <property type="match status" value="1"/>
</dbReference>
<evidence type="ECO:0000256" key="4">
    <source>
        <dbReference type="ARBA" id="ARBA00022741"/>
    </source>
</evidence>
<name>A0AAU7VLZ9_9FIRM</name>
<dbReference type="Pfam" id="PF13177">
    <property type="entry name" value="DNA_pol3_delta2"/>
    <property type="match status" value="1"/>
</dbReference>
<dbReference type="InterPro" id="IPR008921">
    <property type="entry name" value="DNA_pol3_clamp-load_cplx_C"/>
</dbReference>
<sequence length="508" mass="57713">MGYKALYRKLRPKNFEEGYVAQKHIRRTLQNSLENNQIAHAYLFAGPRGTGKTSTAKIFAKAVNCENGPKRNPCNSCSSCLKINENNSLDVLEIDAASNRGIDEIRELRERVRYAPSESRYKVYIIDEVHMLTVEAFNALLKTLEDPPQHVIFILATTEAHKLPSTILSRCQRFDFRRFNLNEIADYLVGVCLDAGVSIDEDSAKIISRRADGSLRDALSLLDQILVYREGDEVEKELVLSSLGVTSPETVWEMVDNISRKDVVSAMDQVEWLVEEGKNIHQFLSDLITAYRDIMLESVSENSSASKISPMEAISIIDVLTDGQKELKFSSHPKILLETLIIKTMEGKERKIVEMGKKIYELEKKVQNQENLKNISIQPSQAAPIQNGSEVNLKYIEENWDKILYNVKKENVSTHAWLKEAVVDDLKENVITIKYGDKFVLHADNVMKEQHKSIIEKILKEICNADLKIKAKKNMVKKGPAKKKEQQNSTVTKAKEIFGEDLVEIEDN</sequence>
<keyword evidence="9" id="KW-0175">Coiled coil</keyword>
<dbReference type="NCBIfam" id="TIGR02397">
    <property type="entry name" value="dnaX_nterm"/>
    <property type="match status" value="1"/>
</dbReference>
<dbReference type="NCBIfam" id="NF004046">
    <property type="entry name" value="PRK05563.1"/>
    <property type="match status" value="1"/>
</dbReference>
<dbReference type="GO" id="GO:0046872">
    <property type="term" value="F:metal ion binding"/>
    <property type="evidence" value="ECO:0007669"/>
    <property type="project" value="UniProtKB-KW"/>
</dbReference>
<gene>
    <name evidence="11" type="primary">dnaX</name>
    <name evidence="11" type="ORF">PRVXT_000031</name>
</gene>
<dbReference type="GO" id="GO:0009360">
    <property type="term" value="C:DNA polymerase III complex"/>
    <property type="evidence" value="ECO:0007669"/>
    <property type="project" value="InterPro"/>
</dbReference>
<feature type="coiled-coil region" evidence="9">
    <location>
        <begin position="345"/>
        <end position="372"/>
    </location>
</feature>
<dbReference type="InterPro" id="IPR027417">
    <property type="entry name" value="P-loop_NTPase"/>
</dbReference>
<dbReference type="InterPro" id="IPR048448">
    <property type="entry name" value="DnaX-like_C"/>
</dbReference>
<dbReference type="EC" id="2.7.7.7" evidence="2"/>
<feature type="domain" description="AAA+ ATPase" evidence="10">
    <location>
        <begin position="38"/>
        <end position="180"/>
    </location>
</feature>
<organism evidence="11">
    <name type="scientific">Proteinivorax tanatarense</name>
    <dbReference type="NCBI Taxonomy" id="1260629"/>
    <lineage>
        <taxon>Bacteria</taxon>
        <taxon>Bacillati</taxon>
        <taxon>Bacillota</taxon>
        <taxon>Clostridia</taxon>
        <taxon>Eubacteriales</taxon>
        <taxon>Proteinivoracaceae</taxon>
        <taxon>Proteinivorax</taxon>
    </lineage>
</organism>
<dbReference type="Pfam" id="PF22608">
    <property type="entry name" value="DNAX_ATPase_lid"/>
    <property type="match status" value="1"/>
</dbReference>
<comment type="similarity">
    <text evidence="1">Belongs to the DnaX/STICHEL family.</text>
</comment>
<evidence type="ECO:0000256" key="7">
    <source>
        <dbReference type="ARBA" id="ARBA00022932"/>
    </source>
</evidence>
<protein>
    <recommendedName>
        <fullName evidence="2">DNA-directed DNA polymerase</fullName>
        <ecNumber evidence="2">2.7.7.7</ecNumber>
    </recommendedName>
</protein>
<reference evidence="11" key="2">
    <citation type="submission" date="2024-06" db="EMBL/GenBank/DDBJ databases">
        <authorList>
            <person name="Petrova K.O."/>
            <person name="Toshchakov S.V."/>
            <person name="Boltjanskaja Y.V."/>
            <person name="Kevbrin V."/>
        </authorList>
    </citation>
    <scope>NUCLEOTIDE SEQUENCE</scope>
    <source>
        <strain evidence="11">Z-910T</strain>
    </source>
</reference>
<dbReference type="GO" id="GO:0003677">
    <property type="term" value="F:DNA binding"/>
    <property type="evidence" value="ECO:0007669"/>
    <property type="project" value="InterPro"/>
</dbReference>
<evidence type="ECO:0000256" key="1">
    <source>
        <dbReference type="ARBA" id="ARBA00006360"/>
    </source>
</evidence>
<dbReference type="GO" id="GO:0003887">
    <property type="term" value="F:DNA-directed DNA polymerase activity"/>
    <property type="evidence" value="ECO:0007669"/>
    <property type="project" value="UniProtKB-KW"/>
</dbReference>
<evidence type="ECO:0000259" key="10">
    <source>
        <dbReference type="SMART" id="SM00382"/>
    </source>
</evidence>
<evidence type="ECO:0000256" key="8">
    <source>
        <dbReference type="ARBA" id="ARBA00049244"/>
    </source>
</evidence>
<dbReference type="EMBL" id="CP158367">
    <property type="protein sequence ID" value="XBX74946.1"/>
    <property type="molecule type" value="Genomic_DNA"/>
</dbReference>
<dbReference type="InterPro" id="IPR038454">
    <property type="entry name" value="DnaA_N_sf"/>
</dbReference>
<accession>A0AAU7VLZ9</accession>
<proteinExistence type="inferred from homology"/>
<dbReference type="Gene3D" id="3.40.50.300">
    <property type="entry name" value="P-loop containing nucleotide triphosphate hydrolases"/>
    <property type="match status" value="1"/>
</dbReference>
<dbReference type="Gene3D" id="1.20.272.10">
    <property type="match status" value="1"/>
</dbReference>
<dbReference type="PANTHER" id="PTHR11669:SF0">
    <property type="entry name" value="PROTEIN STICHEL-LIKE 2"/>
    <property type="match status" value="1"/>
</dbReference>
<dbReference type="InterPro" id="IPR050238">
    <property type="entry name" value="DNA_Rep/Repair_Clamp_Loader"/>
</dbReference>
<evidence type="ECO:0000313" key="11">
    <source>
        <dbReference type="EMBL" id="XBX74946.1"/>
    </source>
</evidence>
<dbReference type="CDD" id="cd00009">
    <property type="entry name" value="AAA"/>
    <property type="match status" value="1"/>
</dbReference>
<keyword evidence="11" id="KW-0808">Transferase</keyword>
<dbReference type="PANTHER" id="PTHR11669">
    <property type="entry name" value="REPLICATION FACTOR C / DNA POLYMERASE III GAMMA-TAU SUBUNIT"/>
    <property type="match status" value="1"/>
</dbReference>
<evidence type="ECO:0000256" key="2">
    <source>
        <dbReference type="ARBA" id="ARBA00012417"/>
    </source>
</evidence>
<dbReference type="SUPFAM" id="SSF48019">
    <property type="entry name" value="post-AAA+ oligomerization domain-like"/>
    <property type="match status" value="1"/>
</dbReference>
<keyword evidence="6" id="KW-0067">ATP-binding</keyword>
<keyword evidence="11" id="KW-0548">Nucleotidyltransferase</keyword>
<keyword evidence="4" id="KW-0547">Nucleotide-binding</keyword>